<comment type="subcellular location">
    <subcellularLocation>
        <location evidence="1">Membrane</location>
        <topology evidence="1">Multi-pass membrane protein</topology>
    </subcellularLocation>
</comment>
<gene>
    <name evidence="7" type="ORF">QJ036_05850</name>
</gene>
<keyword evidence="3 5" id="KW-1133">Transmembrane helix</keyword>
<dbReference type="InterPro" id="IPR012340">
    <property type="entry name" value="NA-bd_OB-fold"/>
</dbReference>
<reference evidence="7 8" key="1">
    <citation type="submission" date="2023-05" db="EMBL/GenBank/DDBJ databases">
        <title>[ruminococcus] sp. nov., isolated from a pig farm feces dump.</title>
        <authorList>
            <person name="Chang Y.-H."/>
        </authorList>
    </citation>
    <scope>NUCLEOTIDE SEQUENCE [LARGE SCALE GENOMIC DNA]</scope>
    <source>
        <strain evidence="7 8">YH-rum2234</strain>
    </source>
</reference>
<dbReference type="Gene3D" id="2.40.50.140">
    <property type="entry name" value="Nucleic acid-binding proteins"/>
    <property type="match status" value="1"/>
</dbReference>
<organism evidence="7 8">
    <name type="scientific">Fusibacillus kribbianus</name>
    <dbReference type="NCBI Taxonomy" id="3044208"/>
    <lineage>
        <taxon>Bacteria</taxon>
        <taxon>Bacillati</taxon>
        <taxon>Bacillota</taxon>
        <taxon>Clostridia</taxon>
        <taxon>Lachnospirales</taxon>
        <taxon>Lachnospiraceae</taxon>
        <taxon>Fusibacillus</taxon>
    </lineage>
</organism>
<dbReference type="RefSeq" id="WP_283230508.1">
    <property type="nucleotide sequence ID" value="NZ_JASGBQ010000006.1"/>
</dbReference>
<protein>
    <submittedName>
        <fullName evidence="7">NfeD family protein</fullName>
    </submittedName>
</protein>
<feature type="domain" description="NfeD-like C-terminal" evidence="6">
    <location>
        <begin position="80"/>
        <end position="140"/>
    </location>
</feature>
<dbReference type="PANTHER" id="PTHR33507">
    <property type="entry name" value="INNER MEMBRANE PROTEIN YBBJ"/>
    <property type="match status" value="1"/>
</dbReference>
<dbReference type="PANTHER" id="PTHR33507:SF3">
    <property type="entry name" value="INNER MEMBRANE PROTEIN YBBJ"/>
    <property type="match status" value="1"/>
</dbReference>
<sequence>MTAVYWLIAIIVLLVIEAVTMGLTTIWFAGGALAAFIACVAGAELWLQVVLFIVISLMLLFFTRPFAKRYINKEPEKTNVEGLIGKEARVTEKIDNRQGTGEAVVNGQFWAARSADDEIIEPETMTVIEEVRGVRLIVRKL</sequence>
<name>A0AAP4EWZ1_9FIRM</name>
<keyword evidence="4 5" id="KW-0472">Membrane</keyword>
<dbReference type="Proteomes" id="UP001300383">
    <property type="component" value="Unassembled WGS sequence"/>
</dbReference>
<dbReference type="AlphaFoldDB" id="A0AAP4EWZ1"/>
<dbReference type="SUPFAM" id="SSF141322">
    <property type="entry name" value="NfeD domain-like"/>
    <property type="match status" value="1"/>
</dbReference>
<evidence type="ECO:0000256" key="2">
    <source>
        <dbReference type="ARBA" id="ARBA00022692"/>
    </source>
</evidence>
<dbReference type="Pfam" id="PF01957">
    <property type="entry name" value="NfeD"/>
    <property type="match status" value="1"/>
</dbReference>
<evidence type="ECO:0000256" key="3">
    <source>
        <dbReference type="ARBA" id="ARBA00022989"/>
    </source>
</evidence>
<evidence type="ECO:0000256" key="4">
    <source>
        <dbReference type="ARBA" id="ARBA00023136"/>
    </source>
</evidence>
<proteinExistence type="predicted"/>
<keyword evidence="2 5" id="KW-0812">Transmembrane</keyword>
<accession>A0AAP4EWZ1</accession>
<feature type="transmembrane region" description="Helical" evidence="5">
    <location>
        <begin position="35"/>
        <end position="62"/>
    </location>
</feature>
<evidence type="ECO:0000256" key="1">
    <source>
        <dbReference type="ARBA" id="ARBA00004141"/>
    </source>
</evidence>
<evidence type="ECO:0000259" key="6">
    <source>
        <dbReference type="Pfam" id="PF01957"/>
    </source>
</evidence>
<evidence type="ECO:0000313" key="7">
    <source>
        <dbReference type="EMBL" id="MDI9242004.1"/>
    </source>
</evidence>
<dbReference type="GO" id="GO:0005886">
    <property type="term" value="C:plasma membrane"/>
    <property type="evidence" value="ECO:0007669"/>
    <property type="project" value="TreeGrafter"/>
</dbReference>
<dbReference type="InterPro" id="IPR002810">
    <property type="entry name" value="NfeD-like_C"/>
</dbReference>
<evidence type="ECO:0000313" key="8">
    <source>
        <dbReference type="Proteomes" id="UP001300383"/>
    </source>
</evidence>
<feature type="transmembrane region" description="Helical" evidence="5">
    <location>
        <begin position="7"/>
        <end position="29"/>
    </location>
</feature>
<dbReference type="InterPro" id="IPR052165">
    <property type="entry name" value="Membrane_assoc_protease"/>
</dbReference>
<comment type="caution">
    <text evidence="7">The sequence shown here is derived from an EMBL/GenBank/DDBJ whole genome shotgun (WGS) entry which is preliminary data.</text>
</comment>
<dbReference type="EMBL" id="JASGBQ010000006">
    <property type="protein sequence ID" value="MDI9242004.1"/>
    <property type="molecule type" value="Genomic_DNA"/>
</dbReference>
<evidence type="ECO:0000256" key="5">
    <source>
        <dbReference type="SAM" id="Phobius"/>
    </source>
</evidence>
<keyword evidence="8" id="KW-1185">Reference proteome</keyword>